<reference evidence="3" key="1">
    <citation type="submission" date="2020-10" db="EMBL/GenBank/DDBJ databases">
        <title>Connecting structure to function with the recovery of over 1000 high-quality activated sludge metagenome-assembled genomes encoding full-length rRNA genes using long-read sequencing.</title>
        <authorList>
            <person name="Singleton C.M."/>
            <person name="Petriglieri F."/>
            <person name="Kristensen J.M."/>
            <person name="Kirkegaard R.H."/>
            <person name="Michaelsen T.Y."/>
            <person name="Andersen M.H."/>
            <person name="Karst S.M."/>
            <person name="Dueholm M.S."/>
            <person name="Nielsen P.H."/>
            <person name="Albertsen M."/>
        </authorList>
    </citation>
    <scope>NUCLEOTIDE SEQUENCE</scope>
    <source>
        <strain evidence="3">OdNE_18-Q3-R46-58_BAT3C.305</strain>
    </source>
</reference>
<feature type="domain" description="UspA" evidence="2">
    <location>
        <begin position="1"/>
        <end position="145"/>
    </location>
</feature>
<comment type="similarity">
    <text evidence="1">Belongs to the universal stress protein A family.</text>
</comment>
<dbReference type="InterPro" id="IPR006016">
    <property type="entry name" value="UspA"/>
</dbReference>
<dbReference type="SUPFAM" id="SSF52402">
    <property type="entry name" value="Adenine nucleotide alpha hydrolases-like"/>
    <property type="match status" value="1"/>
</dbReference>
<dbReference type="Proteomes" id="UP000808146">
    <property type="component" value="Unassembled WGS sequence"/>
</dbReference>
<dbReference type="Pfam" id="PF00582">
    <property type="entry name" value="Usp"/>
    <property type="match status" value="1"/>
</dbReference>
<organism evidence="3 4">
    <name type="scientific">Candidatus Dechloromonas phosphorivorans</name>
    <dbReference type="NCBI Taxonomy" id="2899244"/>
    <lineage>
        <taxon>Bacteria</taxon>
        <taxon>Pseudomonadati</taxon>
        <taxon>Pseudomonadota</taxon>
        <taxon>Betaproteobacteria</taxon>
        <taxon>Rhodocyclales</taxon>
        <taxon>Azonexaceae</taxon>
        <taxon>Dechloromonas</taxon>
    </lineage>
</organism>
<dbReference type="InterPro" id="IPR014729">
    <property type="entry name" value="Rossmann-like_a/b/a_fold"/>
</dbReference>
<accession>A0A9D7LQQ0</accession>
<dbReference type="Gene3D" id="3.40.50.620">
    <property type="entry name" value="HUPs"/>
    <property type="match status" value="1"/>
</dbReference>
<protein>
    <submittedName>
        <fullName evidence="3">Universal stress protein</fullName>
    </submittedName>
</protein>
<evidence type="ECO:0000259" key="2">
    <source>
        <dbReference type="Pfam" id="PF00582"/>
    </source>
</evidence>
<comment type="caution">
    <text evidence="3">The sequence shown here is derived from an EMBL/GenBank/DDBJ whole genome shotgun (WGS) entry which is preliminary data.</text>
</comment>
<dbReference type="PANTHER" id="PTHR46268">
    <property type="entry name" value="STRESS RESPONSE PROTEIN NHAX"/>
    <property type="match status" value="1"/>
</dbReference>
<gene>
    <name evidence="3" type="ORF">IPN75_17460</name>
</gene>
<evidence type="ECO:0000256" key="1">
    <source>
        <dbReference type="ARBA" id="ARBA00008791"/>
    </source>
</evidence>
<dbReference type="AlphaFoldDB" id="A0A9D7LQQ0"/>
<dbReference type="PANTHER" id="PTHR46268:SF6">
    <property type="entry name" value="UNIVERSAL STRESS PROTEIN UP12"/>
    <property type="match status" value="1"/>
</dbReference>
<dbReference type="PRINTS" id="PR01438">
    <property type="entry name" value="UNVRSLSTRESS"/>
</dbReference>
<name>A0A9D7LQQ0_9RHOO</name>
<dbReference type="CDD" id="cd00293">
    <property type="entry name" value="USP-like"/>
    <property type="match status" value="1"/>
</dbReference>
<proteinExistence type="inferred from homology"/>
<evidence type="ECO:0000313" key="3">
    <source>
        <dbReference type="EMBL" id="MBK8892036.1"/>
    </source>
</evidence>
<sequence length="164" mass="17757">MFQHILLPTDGSQLSRDTAGRAVAFAKASNAKITALYAKSVGHAENYGDLIEPAALERLAIGPEGMSKEYLGYIKKLCKDAGVECTAVSVVSDTPWEAIINAADDHDCDLIFMSKHGRGGLSSLLLGSETYRVLTHSSVPVLVYRPPEIDAKRRKAKGKDKKKI</sequence>
<dbReference type="InterPro" id="IPR006015">
    <property type="entry name" value="Universal_stress_UspA"/>
</dbReference>
<dbReference type="EMBL" id="JADKBR010000021">
    <property type="protein sequence ID" value="MBK8892036.1"/>
    <property type="molecule type" value="Genomic_DNA"/>
</dbReference>
<evidence type="ECO:0000313" key="4">
    <source>
        <dbReference type="Proteomes" id="UP000808146"/>
    </source>
</evidence>